<reference evidence="3" key="1">
    <citation type="journal article" date="2021" name="Mol. Plant Microbe Interact.">
        <title>Complete Genome Sequence of the Plant-Pathogenic Fungus Colletotrichum lupini.</title>
        <authorList>
            <person name="Baroncelli R."/>
            <person name="Pensec F."/>
            <person name="Da Lio D."/>
            <person name="Boufleur T."/>
            <person name="Vicente I."/>
            <person name="Sarrocco S."/>
            <person name="Picot A."/>
            <person name="Baraldi E."/>
            <person name="Sukno S."/>
            <person name="Thon M."/>
            <person name="Le Floch G."/>
        </authorList>
    </citation>
    <scope>NUCLEOTIDE SEQUENCE</scope>
    <source>
        <strain evidence="3">IMI 504893</strain>
    </source>
</reference>
<feature type="transmembrane region" description="Helical" evidence="2">
    <location>
        <begin position="741"/>
        <end position="767"/>
    </location>
</feature>
<dbReference type="RefSeq" id="XP_049150129.1">
    <property type="nucleotide sequence ID" value="XM_049292983.1"/>
</dbReference>
<dbReference type="KEGG" id="clup:CLUP02_14050"/>
<feature type="region of interest" description="Disordered" evidence="1">
    <location>
        <begin position="468"/>
        <end position="490"/>
    </location>
</feature>
<keyword evidence="2" id="KW-1133">Transmembrane helix</keyword>
<gene>
    <name evidence="3" type="ORF">CLUP02_14050</name>
</gene>
<dbReference type="PANTHER" id="PTHR48125:SF10">
    <property type="entry name" value="OS12G0136300 PROTEIN"/>
    <property type="match status" value="1"/>
</dbReference>
<dbReference type="Proteomes" id="UP000830671">
    <property type="component" value="Chromosome 7"/>
</dbReference>
<organism evidence="3 4">
    <name type="scientific">Colletotrichum lupini</name>
    <dbReference type="NCBI Taxonomy" id="145971"/>
    <lineage>
        <taxon>Eukaryota</taxon>
        <taxon>Fungi</taxon>
        <taxon>Dikarya</taxon>
        <taxon>Ascomycota</taxon>
        <taxon>Pezizomycotina</taxon>
        <taxon>Sordariomycetes</taxon>
        <taxon>Hypocreomycetidae</taxon>
        <taxon>Glomerellales</taxon>
        <taxon>Glomerellaceae</taxon>
        <taxon>Colletotrichum</taxon>
        <taxon>Colletotrichum acutatum species complex</taxon>
    </lineage>
</organism>
<accession>A0A9Q8T493</accession>
<dbReference type="EMBL" id="CP019479">
    <property type="protein sequence ID" value="UQC88525.1"/>
    <property type="molecule type" value="Genomic_DNA"/>
</dbReference>
<dbReference type="AlphaFoldDB" id="A0A9Q8T493"/>
<dbReference type="PANTHER" id="PTHR48125">
    <property type="entry name" value="LP07818P1"/>
    <property type="match status" value="1"/>
</dbReference>
<name>A0A9Q8T493_9PEZI</name>
<evidence type="ECO:0000256" key="1">
    <source>
        <dbReference type="SAM" id="MobiDB-lite"/>
    </source>
</evidence>
<keyword evidence="4" id="KW-1185">Reference proteome</keyword>
<keyword evidence="2" id="KW-0812">Transmembrane</keyword>
<sequence length="948" mass="101041">MAAALGESCCGHFHTARNPSSQASVRRDSFKASKAGQGFESLDPQNHLGHRKLKHSHCACMELRVINRSVPSRTKPMLFSRSLPRRAETLSLTFLQDCSGQHPSLTMHLPLLPWRLLLATVPLVTAVAGQRCYWPNGVEATQAVACPVAGGTEVAACCFQNHYCMSNGLCFSQTELSFYRGACTDQNWSRSGCPKYCDKEEITGGVPGRHCGVALCGDKKFACQNSGNCANYTFGVPAGRMLLNEYLKSDLGDLATTTVTATAAVAGQSTGAAATCSATAAESSSSNGISTGAAAGIGVGIGTPLALAIAALTVMLLREKRKTRAALSSQVDSSGTGPSSPWAKSERTAYVPVEVHGQPVPNEMSILFDIVHWILLADRPPPIDSQVIPLLTTIVKESHRELQSHVQGHRWVMIIQDEMPAARVIVTPLGKLDLFIVARHFNLGNPELPRITTRPRTQARQELFRLTRQRGEAHAGAPAATTPRPANHRSPTLTTIAIGRRFEKAFIIRLAPPPLLPLLTVRASGLRLNCMGWNVASPGGRVCAYHEGGRQTIVSGEGKVRLVLSPIPKTSLFVHGFLSSMRHRMKSEPPRWRAACTRLAAQSHFLLVFSFDLDALLSVQSVIVVRVRLAFFNSPGRISEPKKEEKKGKKRKTTEDLGMADQIQHRPHAEATAPDQPGLEAAPSRYSTAPIPYDPSEFQSPLEKSTWTTITQAHHPAYASAAAADAPPPERRRVLGLTVPVFWGLVIALVVVLAGGIAGGVAGGLAAQKANSSAVSVDPSSTASATAGSQSAPTTSSASSGTESQSSRSTATSSTTRSIPTGIRSAPTDGGCPSINTTTYTPTDAGGNAMKIGSGYSTQTFRQLCEVNYPSGAAYGNPGLYDILKVYVSTFEECMALCAAHNQAYGSNLASGDVKAGGYCRSVAMIKLPGEYCYLKNGTGLSMWEWDA</sequence>
<evidence type="ECO:0000313" key="4">
    <source>
        <dbReference type="Proteomes" id="UP000830671"/>
    </source>
</evidence>
<feature type="compositionally biased region" description="Low complexity" evidence="1">
    <location>
        <begin position="474"/>
        <end position="489"/>
    </location>
</feature>
<feature type="region of interest" description="Disordered" evidence="1">
    <location>
        <begin position="776"/>
        <end position="840"/>
    </location>
</feature>
<feature type="transmembrane region" description="Helical" evidence="2">
    <location>
        <begin position="293"/>
        <end position="317"/>
    </location>
</feature>
<feature type="compositionally biased region" description="Polar residues" evidence="1">
    <location>
        <begin position="697"/>
        <end position="706"/>
    </location>
</feature>
<proteinExistence type="predicted"/>
<feature type="region of interest" description="Disordered" evidence="1">
    <location>
        <begin position="637"/>
        <end position="706"/>
    </location>
</feature>
<evidence type="ECO:0000256" key="2">
    <source>
        <dbReference type="SAM" id="Phobius"/>
    </source>
</evidence>
<dbReference type="GeneID" id="73347993"/>
<evidence type="ECO:0000313" key="3">
    <source>
        <dbReference type="EMBL" id="UQC88525.1"/>
    </source>
</evidence>
<feature type="compositionally biased region" description="Low complexity" evidence="1">
    <location>
        <begin position="779"/>
        <end position="818"/>
    </location>
</feature>
<protein>
    <submittedName>
        <fullName evidence="3">Uncharacterized protein</fullName>
    </submittedName>
</protein>
<keyword evidence="2" id="KW-0472">Membrane</keyword>